<organism evidence="5 6">
    <name type="scientific">Liparis tanakae</name>
    <name type="common">Tanaka's snailfish</name>
    <dbReference type="NCBI Taxonomy" id="230148"/>
    <lineage>
        <taxon>Eukaryota</taxon>
        <taxon>Metazoa</taxon>
        <taxon>Chordata</taxon>
        <taxon>Craniata</taxon>
        <taxon>Vertebrata</taxon>
        <taxon>Euteleostomi</taxon>
        <taxon>Actinopterygii</taxon>
        <taxon>Neopterygii</taxon>
        <taxon>Teleostei</taxon>
        <taxon>Neoteleostei</taxon>
        <taxon>Acanthomorphata</taxon>
        <taxon>Eupercaria</taxon>
        <taxon>Perciformes</taxon>
        <taxon>Cottioidei</taxon>
        <taxon>Cottales</taxon>
        <taxon>Liparidae</taxon>
        <taxon>Liparis</taxon>
    </lineage>
</organism>
<evidence type="ECO:0000313" key="6">
    <source>
        <dbReference type="Proteomes" id="UP000314294"/>
    </source>
</evidence>
<dbReference type="Proteomes" id="UP000314294">
    <property type="component" value="Unassembled WGS sequence"/>
</dbReference>
<dbReference type="InterPro" id="IPR001849">
    <property type="entry name" value="PH_domain"/>
</dbReference>
<proteinExistence type="inferred from homology"/>
<dbReference type="PANTHER" id="PTHR23317:SF77">
    <property type="entry name" value="DEDICATOR OF CYTOKINESIS PROTEIN 9"/>
    <property type="match status" value="1"/>
</dbReference>
<name>A0A4Z2FPA1_9TELE</name>
<evidence type="ECO:0000313" key="5">
    <source>
        <dbReference type="EMBL" id="TNN42690.1"/>
    </source>
</evidence>
<protein>
    <submittedName>
        <fullName evidence="5">Dedicator of cytokinesis protein 9</fullName>
    </submittedName>
</protein>
<feature type="domain" description="PH" evidence="3">
    <location>
        <begin position="170"/>
        <end position="277"/>
    </location>
</feature>
<dbReference type="GO" id="GO:0007264">
    <property type="term" value="P:small GTPase-mediated signal transduction"/>
    <property type="evidence" value="ECO:0007669"/>
    <property type="project" value="InterPro"/>
</dbReference>
<feature type="compositionally biased region" description="Gly residues" evidence="2">
    <location>
        <begin position="418"/>
        <end position="428"/>
    </location>
</feature>
<dbReference type="EMBL" id="SRLO01001019">
    <property type="protein sequence ID" value="TNN42690.1"/>
    <property type="molecule type" value="Genomic_DNA"/>
</dbReference>
<dbReference type="AlphaFoldDB" id="A0A4Z2FPA1"/>
<dbReference type="Pfam" id="PF14429">
    <property type="entry name" value="DOCK-C2"/>
    <property type="match status" value="1"/>
</dbReference>
<dbReference type="GO" id="GO:0005085">
    <property type="term" value="F:guanyl-nucleotide exchange factor activity"/>
    <property type="evidence" value="ECO:0007669"/>
    <property type="project" value="InterPro"/>
</dbReference>
<dbReference type="OrthoDB" id="47328at2759"/>
<dbReference type="InterPro" id="IPR027007">
    <property type="entry name" value="C2_DOCK-type_domain"/>
</dbReference>
<evidence type="ECO:0000259" key="3">
    <source>
        <dbReference type="PROSITE" id="PS50003"/>
    </source>
</evidence>
<evidence type="ECO:0000256" key="1">
    <source>
        <dbReference type="PROSITE-ProRule" id="PRU00983"/>
    </source>
</evidence>
<dbReference type="InterPro" id="IPR021816">
    <property type="entry name" value="DOCK_C/D_N"/>
</dbReference>
<dbReference type="InterPro" id="IPR011993">
    <property type="entry name" value="PH-like_dom_sf"/>
</dbReference>
<dbReference type="Gene3D" id="2.30.29.30">
    <property type="entry name" value="Pleckstrin-homology domain (PH domain)/Phosphotyrosine-binding domain (PTB)"/>
    <property type="match status" value="1"/>
</dbReference>
<feature type="domain" description="C2 DOCK-type" evidence="4">
    <location>
        <begin position="610"/>
        <end position="783"/>
    </location>
</feature>
<dbReference type="PROSITE" id="PS50003">
    <property type="entry name" value="PH_DOMAIN"/>
    <property type="match status" value="1"/>
</dbReference>
<dbReference type="Gene3D" id="2.60.40.150">
    <property type="entry name" value="C2 domain"/>
    <property type="match status" value="1"/>
</dbReference>
<dbReference type="Pfam" id="PF00169">
    <property type="entry name" value="PH"/>
    <property type="match status" value="1"/>
</dbReference>
<comment type="caution">
    <text evidence="5">The sequence shown here is derived from an EMBL/GenBank/DDBJ whole genome shotgun (WGS) entry which is preliminary data.</text>
</comment>
<dbReference type="SUPFAM" id="SSF50729">
    <property type="entry name" value="PH domain-like"/>
    <property type="match status" value="1"/>
</dbReference>
<reference evidence="5 6" key="1">
    <citation type="submission" date="2019-03" db="EMBL/GenBank/DDBJ databases">
        <title>First draft genome of Liparis tanakae, snailfish: a comprehensive survey of snailfish specific genes.</title>
        <authorList>
            <person name="Kim W."/>
            <person name="Song I."/>
            <person name="Jeong J.-H."/>
            <person name="Kim D."/>
            <person name="Kim S."/>
            <person name="Ryu S."/>
            <person name="Song J.Y."/>
            <person name="Lee S.K."/>
        </authorList>
    </citation>
    <scope>NUCLEOTIDE SEQUENCE [LARGE SCALE GENOMIC DNA]</scope>
    <source>
        <tissue evidence="5">Muscle</tissue>
    </source>
</reference>
<dbReference type="CDD" id="cd08697">
    <property type="entry name" value="C2_Dock-D"/>
    <property type="match status" value="1"/>
</dbReference>
<keyword evidence="6" id="KW-1185">Reference proteome</keyword>
<evidence type="ECO:0000259" key="4">
    <source>
        <dbReference type="PROSITE" id="PS51650"/>
    </source>
</evidence>
<dbReference type="PROSITE" id="PS51650">
    <property type="entry name" value="C2_DOCK"/>
    <property type="match status" value="1"/>
</dbReference>
<dbReference type="FunFam" id="2.30.29.30:FF:000016">
    <property type="entry name" value="dedicator of cytokinesis protein 9 isoform X1"/>
    <property type="match status" value="1"/>
</dbReference>
<feature type="region of interest" description="Disordered" evidence="2">
    <location>
        <begin position="418"/>
        <end position="442"/>
    </location>
</feature>
<evidence type="ECO:0000256" key="2">
    <source>
        <dbReference type="SAM" id="MobiDB-lite"/>
    </source>
</evidence>
<dbReference type="PANTHER" id="PTHR23317">
    <property type="entry name" value="DEDICATOR OF CYTOKINESIS DOCK"/>
    <property type="match status" value="1"/>
</dbReference>
<accession>A0A4Z2FPA1</accession>
<dbReference type="InterPro" id="IPR026791">
    <property type="entry name" value="DOCK"/>
</dbReference>
<gene>
    <name evidence="5" type="primary">DOCK9_4</name>
    <name evidence="5" type="ORF">EYF80_047120</name>
</gene>
<dbReference type="InterPro" id="IPR035892">
    <property type="entry name" value="C2_domain_sf"/>
</dbReference>
<dbReference type="Pfam" id="PF11878">
    <property type="entry name" value="DOCK_C-D_N"/>
    <property type="match status" value="1"/>
</dbReference>
<dbReference type="CDD" id="cd13267">
    <property type="entry name" value="PH_DOCK-D"/>
    <property type="match status" value="1"/>
</dbReference>
<dbReference type="InterPro" id="IPR037809">
    <property type="entry name" value="C2_Dock-D"/>
</dbReference>
<comment type="similarity">
    <text evidence="1">Belongs to the DOCK family.</text>
</comment>
<dbReference type="SMART" id="SM00233">
    <property type="entry name" value="PH"/>
    <property type="match status" value="1"/>
</dbReference>
<sequence>MQGRAGKGPKREMVIESPQQYKSLAEIEEEVEVGSQVAAVKPKVIEPLDYESVLLQRKTQIISDVMRDMLQFPMDDFQISTLRRQGRTLFSTVPEAAEKEAHSLFVQECIKTYKSDWLVVNYKYEEYSGDFRQLPNKVLRPEKLAAHLFEVDEDVEKDEDTASLGSQKGGVSKHGWLYKGNMNSAISVTMRSFKRRYFHLAQLGDGSYNLNFYKDENTSKEPKGTIFLDSCVGVVQNIKVRRFAFELKMQDKSTFLLAADSEAEMEEWIGTLNKILHSGFEQAVQEKRNGDLHDGGAVTARDIECKLKREARLKLFTLDPDTQKLDLSGIEPDVRQFEEKFGKRVLVSCQDLSFNLQGCVAENEEGPTTNVEPFYVVLSLFDVQNGRKISADFHVDLNHPLVRQMTSGSSHKQEVHINGGGVGVGGGDGDGDDDGPLAGRRQASGLPADALQYPRHGVFSVTCPHPEIFLVARMEKVLQGGITHCTEPYMKSSDSAKMAQKVLKNAKTACSRLGQYRMPFAWAASVAPDVTSKPLQIFTKSHFSSSILQSSDSNLELADSSLVFPPADCVTSSYVPVRTFEGAGPGSALLEVEEFVPCIAKCSQPFTIYKNHLYVYPKHLKYDGQKSFAKARNIAVCIEFKDSDEDEAQPVKCIYGHPGAPLFTKQAYATVLHHQQNPEFYDEIKIELPTQLHEKHHLLFTFYHVSCESNSKKKDLVEAPVGSAWLPLLRDGRVIMNEQLLPVAANLPTGYLGSQDGINKHSGSEIKWVDGGKPLFRVSTHLVSTVYTQDQHLHNFFHHCQIMETSEQASEGELVKYLKSLHAMEGHVMVNFLPTILNQLVMVHVVAQCHEEGLEHYLRSYIKYVFKPDAYSSTDVKTVHEELAKAMTAILKPSTDFLTSNKLLKVISVT</sequence>